<dbReference type="InterPro" id="IPR043128">
    <property type="entry name" value="Rev_trsase/Diguanyl_cyclase"/>
</dbReference>
<dbReference type="GO" id="GO:0052621">
    <property type="term" value="F:diguanylate cyclase activity"/>
    <property type="evidence" value="ECO:0007669"/>
    <property type="project" value="UniProtKB-EC"/>
</dbReference>
<dbReference type="NCBIfam" id="TIGR00254">
    <property type="entry name" value="GGDEF"/>
    <property type="match status" value="1"/>
</dbReference>
<dbReference type="SMART" id="SM00267">
    <property type="entry name" value="GGDEF"/>
    <property type="match status" value="1"/>
</dbReference>
<dbReference type="SUPFAM" id="SSF55073">
    <property type="entry name" value="Nucleotide cyclase"/>
    <property type="match status" value="1"/>
</dbReference>
<keyword evidence="2" id="KW-0472">Membrane</keyword>
<evidence type="ECO:0000256" key="1">
    <source>
        <dbReference type="SAM" id="MobiDB-lite"/>
    </source>
</evidence>
<feature type="transmembrane region" description="Helical" evidence="2">
    <location>
        <begin position="71"/>
        <end position="88"/>
    </location>
</feature>
<keyword evidence="4" id="KW-0808">Transferase</keyword>
<dbReference type="RefSeq" id="WP_340293789.1">
    <property type="nucleotide sequence ID" value="NZ_JBBEOI010000123.1"/>
</dbReference>
<keyword evidence="5" id="KW-1185">Reference proteome</keyword>
<name>A0ABV7WH86_9MICO</name>
<gene>
    <name evidence="4" type="ORF">ACFOLH_11950</name>
</gene>
<feature type="transmembrane region" description="Helical" evidence="2">
    <location>
        <begin position="209"/>
        <end position="232"/>
    </location>
</feature>
<evidence type="ECO:0000313" key="4">
    <source>
        <dbReference type="EMBL" id="MFC3689055.1"/>
    </source>
</evidence>
<organism evidence="4 5">
    <name type="scientific">Aquipuribacter hungaricus</name>
    <dbReference type="NCBI Taxonomy" id="545624"/>
    <lineage>
        <taxon>Bacteria</taxon>
        <taxon>Bacillati</taxon>
        <taxon>Actinomycetota</taxon>
        <taxon>Actinomycetes</taxon>
        <taxon>Micrococcales</taxon>
        <taxon>Intrasporangiaceae</taxon>
        <taxon>Aquipuribacter</taxon>
    </lineage>
</organism>
<keyword evidence="2" id="KW-0812">Transmembrane</keyword>
<feature type="domain" description="GGDEF" evidence="3">
    <location>
        <begin position="365"/>
        <end position="503"/>
    </location>
</feature>
<reference evidence="5" key="1">
    <citation type="journal article" date="2019" name="Int. J. Syst. Evol. Microbiol.">
        <title>The Global Catalogue of Microorganisms (GCM) 10K type strain sequencing project: providing services to taxonomists for standard genome sequencing and annotation.</title>
        <authorList>
            <consortium name="The Broad Institute Genomics Platform"/>
            <consortium name="The Broad Institute Genome Sequencing Center for Infectious Disease"/>
            <person name="Wu L."/>
            <person name="Ma J."/>
        </authorList>
    </citation>
    <scope>NUCLEOTIDE SEQUENCE [LARGE SCALE GENOMIC DNA]</scope>
    <source>
        <strain evidence="5">NCAIM B.02333</strain>
    </source>
</reference>
<dbReference type="InterPro" id="IPR000160">
    <property type="entry name" value="GGDEF_dom"/>
</dbReference>
<dbReference type="PROSITE" id="PS50887">
    <property type="entry name" value="GGDEF"/>
    <property type="match status" value="1"/>
</dbReference>
<feature type="transmembrane region" description="Helical" evidence="2">
    <location>
        <begin position="178"/>
        <end position="203"/>
    </location>
</feature>
<keyword evidence="4" id="KW-0548">Nucleotidyltransferase</keyword>
<dbReference type="EMBL" id="JBHRWW010000007">
    <property type="protein sequence ID" value="MFC3689055.1"/>
    <property type="molecule type" value="Genomic_DNA"/>
</dbReference>
<dbReference type="Proteomes" id="UP001595685">
    <property type="component" value="Unassembled WGS sequence"/>
</dbReference>
<dbReference type="InterPro" id="IPR029787">
    <property type="entry name" value="Nucleotide_cyclase"/>
</dbReference>
<dbReference type="Gene3D" id="3.30.70.270">
    <property type="match status" value="1"/>
</dbReference>
<feature type="transmembrane region" description="Helical" evidence="2">
    <location>
        <begin position="100"/>
        <end position="122"/>
    </location>
</feature>
<evidence type="ECO:0000256" key="2">
    <source>
        <dbReference type="SAM" id="Phobius"/>
    </source>
</evidence>
<dbReference type="PANTHER" id="PTHR45138">
    <property type="entry name" value="REGULATORY COMPONENTS OF SENSORY TRANSDUCTION SYSTEM"/>
    <property type="match status" value="1"/>
</dbReference>
<feature type="transmembrane region" description="Helical" evidence="2">
    <location>
        <begin position="6"/>
        <end position="28"/>
    </location>
</feature>
<accession>A0ABV7WH86</accession>
<feature type="transmembrane region" description="Helical" evidence="2">
    <location>
        <begin position="35"/>
        <end position="59"/>
    </location>
</feature>
<keyword evidence="2" id="KW-1133">Transmembrane helix</keyword>
<feature type="region of interest" description="Disordered" evidence="1">
    <location>
        <begin position="269"/>
        <end position="291"/>
    </location>
</feature>
<proteinExistence type="predicted"/>
<sequence>MTSLLAYSVHGLPLLGLLALAAPATALMSRRPLRLVGFGGAMVFSLDGAVLALVLWVSALVLPTSTGAGDLVVLGLVAWLFWLVGYTVSEATYRGRRPAVRAYNIVLSSLAGAAFVAVALLVRSSVAVALGGPLTPDHAGPWDLVALVAGSVAYVAVDLVLSAAWVARVEGGTVRAALADPGGLVGGATVLAVNCTAALSALLLVFEPWALLLLAPVAAALLHATSTSTLALTEHARARALYSAAAGCQEATSREQVLAAVVSAAEEATAAPATVGTTPPGPEQEGARVAGSDPETWLVVGPRANRHTFVEGDRTAVATLAALCEQSLARIDALEQIRWVAEHDTLTGVLDRGAWLAEVARSLTPSTAVLFCDVDRFKSVNDTYGHRVGDQVLTAVTATLRDVVGAAGTVGRLGGDEIVVLLPSAPPGTTDLLREEILSSEKLHVELPTTLLRVELSIGTATVADLGPRALDLEPDDLAEALLERADARMYADKRAGRDQPVR</sequence>
<comment type="caution">
    <text evidence="4">The sequence shown here is derived from an EMBL/GenBank/DDBJ whole genome shotgun (WGS) entry which is preliminary data.</text>
</comment>
<dbReference type="PANTHER" id="PTHR45138:SF24">
    <property type="entry name" value="DIGUANYLATE CYCLASE DGCC-RELATED"/>
    <property type="match status" value="1"/>
</dbReference>
<feature type="transmembrane region" description="Helical" evidence="2">
    <location>
        <begin position="142"/>
        <end position="166"/>
    </location>
</feature>
<evidence type="ECO:0000313" key="5">
    <source>
        <dbReference type="Proteomes" id="UP001595685"/>
    </source>
</evidence>
<dbReference type="CDD" id="cd01949">
    <property type="entry name" value="GGDEF"/>
    <property type="match status" value="1"/>
</dbReference>
<dbReference type="InterPro" id="IPR050469">
    <property type="entry name" value="Diguanylate_Cyclase"/>
</dbReference>
<protein>
    <submittedName>
        <fullName evidence="4">Diguanylate cyclase domain-containing protein</fullName>
        <ecNumber evidence="4">2.7.7.65</ecNumber>
    </submittedName>
</protein>
<evidence type="ECO:0000259" key="3">
    <source>
        <dbReference type="PROSITE" id="PS50887"/>
    </source>
</evidence>
<dbReference type="Pfam" id="PF00990">
    <property type="entry name" value="GGDEF"/>
    <property type="match status" value="1"/>
</dbReference>
<dbReference type="EC" id="2.7.7.65" evidence="4"/>
<feature type="compositionally biased region" description="Low complexity" evidence="1">
    <location>
        <begin position="269"/>
        <end position="278"/>
    </location>
</feature>